<reference evidence="1 2" key="1">
    <citation type="submission" date="2019-07" db="EMBL/GenBank/DDBJ databases">
        <title>Whole genome shotgun sequence of Swaminathania salitolerans NBRC 104436.</title>
        <authorList>
            <person name="Hosoyama A."/>
            <person name="Uohara A."/>
            <person name="Ohji S."/>
            <person name="Ichikawa N."/>
        </authorList>
    </citation>
    <scope>NUCLEOTIDE SEQUENCE [LARGE SCALE GENOMIC DNA]</scope>
    <source>
        <strain evidence="1 2">NBRC 104436</strain>
    </source>
</reference>
<comment type="caution">
    <text evidence="1">The sequence shown here is derived from an EMBL/GenBank/DDBJ whole genome shotgun (WGS) entry which is preliminary data.</text>
</comment>
<name>A0A511BKT3_9PROT</name>
<proteinExistence type="predicted"/>
<evidence type="ECO:0000313" key="2">
    <source>
        <dbReference type="Proteomes" id="UP000321405"/>
    </source>
</evidence>
<dbReference type="Proteomes" id="UP000321405">
    <property type="component" value="Unassembled WGS sequence"/>
</dbReference>
<dbReference type="EMBL" id="BJVC01000001">
    <property type="protein sequence ID" value="GEL00855.1"/>
    <property type="molecule type" value="Genomic_DNA"/>
</dbReference>
<dbReference type="OrthoDB" id="7281211at2"/>
<protein>
    <submittedName>
        <fullName evidence="1">Uncharacterized protein</fullName>
    </submittedName>
</protein>
<gene>
    <name evidence="1" type="ORF">SSA02_00180</name>
</gene>
<accession>A0A511BKT3</accession>
<organism evidence="1 2">
    <name type="scientific">Swaminathania salitolerans</name>
    <dbReference type="NCBI Taxonomy" id="182838"/>
    <lineage>
        <taxon>Bacteria</taxon>
        <taxon>Pseudomonadati</taxon>
        <taxon>Pseudomonadota</taxon>
        <taxon>Alphaproteobacteria</taxon>
        <taxon>Acetobacterales</taxon>
        <taxon>Acetobacteraceae</taxon>
        <taxon>Swaminathania</taxon>
    </lineage>
</organism>
<evidence type="ECO:0000313" key="1">
    <source>
        <dbReference type="EMBL" id="GEL00855.1"/>
    </source>
</evidence>
<dbReference type="RefSeq" id="WP_147091918.1">
    <property type="nucleotide sequence ID" value="NZ_BJVC01000001.1"/>
</dbReference>
<sequence length="93" mass="10408">MGVLTENSRRTVSSRDLVRLLHEARIKMRPDVFAGQASGPLRPAPRCSDFEREENEALPAGHAVSWGALWSDEAAPPSYVDALYGRFDRIVQR</sequence>
<keyword evidence="2" id="KW-1185">Reference proteome</keyword>
<dbReference type="AlphaFoldDB" id="A0A511BKT3"/>